<sequence length="153" mass="15302">MTLMGSSPPAGPPPGGLAVASRVVRRRRRLQVALAAVVTAAGVCLPLLTSLDGPPREWGFVVLLGHTLLAALVVLVVGMLLLALGRIRPTAAALGQGAVLGTLLGGLLWAVLVIVLPGPPPEPLPHTPTQPSLPTSQGSPRAVAAPPTGSGQG</sequence>
<feature type="transmembrane region" description="Helical" evidence="2">
    <location>
        <begin position="60"/>
        <end position="85"/>
    </location>
</feature>
<evidence type="ECO:0000256" key="2">
    <source>
        <dbReference type="SAM" id="Phobius"/>
    </source>
</evidence>
<dbReference type="EMBL" id="BAAARE010000018">
    <property type="protein sequence ID" value="GAA2495334.1"/>
    <property type="molecule type" value="Genomic_DNA"/>
</dbReference>
<evidence type="ECO:0000313" key="4">
    <source>
        <dbReference type="Proteomes" id="UP001500730"/>
    </source>
</evidence>
<keyword evidence="2" id="KW-0812">Transmembrane</keyword>
<keyword evidence="2" id="KW-1133">Transmembrane helix</keyword>
<reference evidence="4" key="1">
    <citation type="journal article" date="2019" name="Int. J. Syst. Evol. Microbiol.">
        <title>The Global Catalogue of Microorganisms (GCM) 10K type strain sequencing project: providing services to taxonomists for standard genome sequencing and annotation.</title>
        <authorList>
            <consortium name="The Broad Institute Genomics Platform"/>
            <consortium name="The Broad Institute Genome Sequencing Center for Infectious Disease"/>
            <person name="Wu L."/>
            <person name="Ma J."/>
        </authorList>
    </citation>
    <scope>NUCLEOTIDE SEQUENCE [LARGE SCALE GENOMIC DNA]</scope>
    <source>
        <strain evidence="4">JCM 16259</strain>
    </source>
</reference>
<gene>
    <name evidence="3" type="ORF">GCM10009858_36800</name>
</gene>
<proteinExistence type="predicted"/>
<evidence type="ECO:0000313" key="3">
    <source>
        <dbReference type="EMBL" id="GAA2495334.1"/>
    </source>
</evidence>
<organism evidence="3 4">
    <name type="scientific">Terrabacter carboxydivorans</name>
    <dbReference type="NCBI Taxonomy" id="619730"/>
    <lineage>
        <taxon>Bacteria</taxon>
        <taxon>Bacillati</taxon>
        <taxon>Actinomycetota</taxon>
        <taxon>Actinomycetes</taxon>
        <taxon>Micrococcales</taxon>
        <taxon>Intrasporangiaceae</taxon>
        <taxon>Terrabacter</taxon>
    </lineage>
</organism>
<name>A0ABP5ZFD9_9MICO</name>
<accession>A0ABP5ZFD9</accession>
<protein>
    <submittedName>
        <fullName evidence="3">Uncharacterized protein</fullName>
    </submittedName>
</protein>
<comment type="caution">
    <text evidence="3">The sequence shown here is derived from an EMBL/GenBank/DDBJ whole genome shotgun (WGS) entry which is preliminary data.</text>
</comment>
<feature type="region of interest" description="Disordered" evidence="1">
    <location>
        <begin position="121"/>
        <end position="153"/>
    </location>
</feature>
<feature type="transmembrane region" description="Helical" evidence="2">
    <location>
        <begin position="97"/>
        <end position="116"/>
    </location>
</feature>
<evidence type="ECO:0000256" key="1">
    <source>
        <dbReference type="SAM" id="MobiDB-lite"/>
    </source>
</evidence>
<dbReference type="Proteomes" id="UP001500730">
    <property type="component" value="Unassembled WGS sequence"/>
</dbReference>
<keyword evidence="4" id="KW-1185">Reference proteome</keyword>
<keyword evidence="2" id="KW-0472">Membrane</keyword>
<feature type="transmembrane region" description="Helical" evidence="2">
    <location>
        <begin position="30"/>
        <end position="48"/>
    </location>
</feature>